<evidence type="ECO:0000256" key="5">
    <source>
        <dbReference type="ARBA" id="ARBA00023155"/>
    </source>
</evidence>
<dbReference type="CDD" id="cd00086">
    <property type="entry name" value="homeodomain"/>
    <property type="match status" value="1"/>
</dbReference>
<keyword evidence="7 8" id="KW-0539">Nucleus</keyword>
<comment type="caution">
    <text evidence="11">The sequence shown here is derived from an EMBL/GenBank/DDBJ whole genome shotgun (WGS) entry which is preliminary data.</text>
</comment>
<name>A0AAV6MF57_9ROSI</name>
<dbReference type="PANTHER" id="PTHR11850">
    <property type="entry name" value="HOMEOBOX PROTEIN TRANSCRIPTION FACTORS"/>
    <property type="match status" value="1"/>
</dbReference>
<protein>
    <submittedName>
        <fullName evidence="11">BEL1-like homeodomain protein 1</fullName>
    </submittedName>
</protein>
<evidence type="ECO:0000259" key="10">
    <source>
        <dbReference type="PROSITE" id="PS50071"/>
    </source>
</evidence>
<accession>A0AAV6MF57</accession>
<feature type="region of interest" description="Disordered" evidence="9">
    <location>
        <begin position="254"/>
        <end position="292"/>
    </location>
</feature>
<dbReference type="InterPro" id="IPR008422">
    <property type="entry name" value="KN_HD"/>
</dbReference>
<feature type="compositionally biased region" description="Polar residues" evidence="9">
    <location>
        <begin position="514"/>
        <end position="536"/>
    </location>
</feature>
<keyword evidence="4 8" id="KW-0238">DNA-binding</keyword>
<dbReference type="GO" id="GO:0006355">
    <property type="term" value="P:regulation of DNA-templated transcription"/>
    <property type="evidence" value="ECO:0007669"/>
    <property type="project" value="InterPro"/>
</dbReference>
<feature type="compositionally biased region" description="Low complexity" evidence="9">
    <location>
        <begin position="210"/>
        <end position="220"/>
    </location>
</feature>
<evidence type="ECO:0000313" key="11">
    <source>
        <dbReference type="EMBL" id="KAG6580749.1"/>
    </source>
</evidence>
<dbReference type="InterPro" id="IPR006563">
    <property type="entry name" value="POX_dom"/>
</dbReference>
<comment type="similarity">
    <text evidence="2">Belongs to the TALE/BELL homeobox family.</text>
</comment>
<evidence type="ECO:0000256" key="6">
    <source>
        <dbReference type="ARBA" id="ARBA00023163"/>
    </source>
</evidence>
<evidence type="ECO:0000256" key="8">
    <source>
        <dbReference type="PROSITE-ProRule" id="PRU00108"/>
    </source>
</evidence>
<feature type="non-terminal residue" evidence="11">
    <location>
        <position position="1"/>
    </location>
</feature>
<feature type="DNA-binding region" description="Homeobox" evidence="8">
    <location>
        <begin position="418"/>
        <end position="480"/>
    </location>
</feature>
<feature type="compositionally biased region" description="Polar residues" evidence="9">
    <location>
        <begin position="192"/>
        <end position="201"/>
    </location>
</feature>
<dbReference type="PROSITE" id="PS50071">
    <property type="entry name" value="HOMEOBOX_2"/>
    <property type="match status" value="1"/>
</dbReference>
<feature type="compositionally biased region" description="Low complexity" evidence="9">
    <location>
        <begin position="537"/>
        <end position="548"/>
    </location>
</feature>
<reference evidence="11 12" key="1">
    <citation type="journal article" date="2021" name="Hortic Res">
        <title>The domestication of Cucurbita argyrosperma as revealed by the genome of its wild relative.</title>
        <authorList>
            <person name="Barrera-Redondo J."/>
            <person name="Sanchez-de la Vega G."/>
            <person name="Aguirre-Liguori J.A."/>
            <person name="Castellanos-Morales G."/>
            <person name="Gutierrez-Guerrero Y.T."/>
            <person name="Aguirre-Dugua X."/>
            <person name="Aguirre-Planter E."/>
            <person name="Tenaillon M.I."/>
            <person name="Lira-Saade R."/>
            <person name="Eguiarte L.E."/>
        </authorList>
    </citation>
    <scope>NUCLEOTIDE SEQUENCE [LARGE SCALE GENOMIC DNA]</scope>
    <source>
        <strain evidence="11">JBR-2021</strain>
    </source>
</reference>
<dbReference type="GO" id="GO:0003677">
    <property type="term" value="F:DNA binding"/>
    <property type="evidence" value="ECO:0007669"/>
    <property type="project" value="UniProtKB-UniRule"/>
</dbReference>
<gene>
    <name evidence="11" type="primary">BLH1</name>
    <name evidence="11" type="ORF">SDJN03_20751</name>
</gene>
<evidence type="ECO:0000256" key="9">
    <source>
        <dbReference type="SAM" id="MobiDB-lite"/>
    </source>
</evidence>
<dbReference type="Pfam" id="PF05920">
    <property type="entry name" value="Homeobox_KN"/>
    <property type="match status" value="1"/>
</dbReference>
<dbReference type="Proteomes" id="UP000685013">
    <property type="component" value="Chromosome 14"/>
</dbReference>
<proteinExistence type="inferred from homology"/>
<dbReference type="GO" id="GO:0005634">
    <property type="term" value="C:nucleus"/>
    <property type="evidence" value="ECO:0007669"/>
    <property type="project" value="UniProtKB-SubCell"/>
</dbReference>
<evidence type="ECO:0000256" key="7">
    <source>
        <dbReference type="ARBA" id="ARBA00023242"/>
    </source>
</evidence>
<evidence type="ECO:0000256" key="1">
    <source>
        <dbReference type="ARBA" id="ARBA00004123"/>
    </source>
</evidence>
<dbReference type="FunFam" id="1.10.10.60:FF:000117">
    <property type="entry name" value="BEL1-like homeodomain protein 9"/>
    <property type="match status" value="1"/>
</dbReference>
<evidence type="ECO:0000256" key="3">
    <source>
        <dbReference type="ARBA" id="ARBA00023015"/>
    </source>
</evidence>
<dbReference type="SMART" id="SM00389">
    <property type="entry name" value="HOX"/>
    <property type="match status" value="1"/>
</dbReference>
<feature type="compositionally biased region" description="Polar residues" evidence="9">
    <location>
        <begin position="549"/>
        <end position="562"/>
    </location>
</feature>
<feature type="domain" description="Homeobox" evidence="10">
    <location>
        <begin position="416"/>
        <end position="479"/>
    </location>
</feature>
<keyword evidence="6" id="KW-0804">Transcription</keyword>
<keyword evidence="12" id="KW-1185">Reference proteome</keyword>
<keyword evidence="3" id="KW-0805">Transcription regulation</keyword>
<comment type="subcellular location">
    <subcellularLocation>
        <location evidence="1 8">Nucleus</location>
    </subcellularLocation>
</comment>
<feature type="compositionally biased region" description="Low complexity" evidence="9">
    <location>
        <begin position="273"/>
        <end position="285"/>
    </location>
</feature>
<dbReference type="EMBL" id="JAGKQH010000014">
    <property type="protein sequence ID" value="KAG6580749.1"/>
    <property type="molecule type" value="Genomic_DNA"/>
</dbReference>
<dbReference type="Pfam" id="PF07526">
    <property type="entry name" value="POX"/>
    <property type="match status" value="1"/>
</dbReference>
<feature type="region of interest" description="Disordered" evidence="9">
    <location>
        <begin position="167"/>
        <end position="220"/>
    </location>
</feature>
<evidence type="ECO:0000256" key="4">
    <source>
        <dbReference type="ARBA" id="ARBA00023125"/>
    </source>
</evidence>
<feature type="region of interest" description="Disordered" evidence="9">
    <location>
        <begin position="490"/>
        <end position="587"/>
    </location>
</feature>
<feature type="compositionally biased region" description="Low complexity" evidence="9">
    <location>
        <begin position="170"/>
        <end position="182"/>
    </location>
</feature>
<sequence length="745" mass="81970">MNQKWGLVHQSDRKRLIHEPHVLSQISHYTFSELNSLQKGYHIFLQTLPSSAMATYLHANSDHFQSPDAALQTLVLRNPTYVQFSDTPPPPPPPPSHPNLLFFNSPASAPAAANSFSTQQFVGIPTSQDNNSHSLNPHHDISALHGFLPRVQPNIWNSIDTSTAARDSSRAQQGLSLSLSSQHPPGFGSRDVVQSHTQQAVSGEETLRISGGSSSSASGVTNGVAGIQGVLISSKYLKAAQELLDEVVNVSQNGIKNESSPRKGNGHQTKMNGDASAATGTADGSLEGEADGKRAVELTTAERQEIQMKKVKLISMLDEVEQRYRQYHHQMQIVISTFEQAAGAGSARTYTALALQTISKQFRCLKDAIAGQIRAASKSLGEEECVGKKMEGSRLKFVDNHLRQQRALQQLGMIQHNAWRPQRGLPERSVSILRAWLFEHFLHPYPKDSDKHMLAKQTGLTRSQVSNWFINARVRLWKPMVEEMYMEEIKEQEQNGGGSTPATVGERNNEDSVSKSMETKSPNSKQENSPNQNVHPSVSISNSSGGNVRNPSGFTLIGTSSELDGITQRSPKKQRGPEILHSSDNSVAFINMDIKPREEGEGQNQQNQNQNHDVPMKFDEERQNRDGYSFLGQPHFNLGGFGQYPIGEMARFEADEFTPRFSGNNGVSLTLGLPHCENLSLNAATHQRFLPNQSIQLGRRTEIGKAADYSAMNASTTAHSSAAFDTMNIQNGKRFAAQLLPDFVA</sequence>
<organism evidence="11 12">
    <name type="scientific">Cucurbita argyrosperma subsp. sororia</name>
    <dbReference type="NCBI Taxonomy" id="37648"/>
    <lineage>
        <taxon>Eukaryota</taxon>
        <taxon>Viridiplantae</taxon>
        <taxon>Streptophyta</taxon>
        <taxon>Embryophyta</taxon>
        <taxon>Tracheophyta</taxon>
        <taxon>Spermatophyta</taxon>
        <taxon>Magnoliopsida</taxon>
        <taxon>eudicotyledons</taxon>
        <taxon>Gunneridae</taxon>
        <taxon>Pentapetalae</taxon>
        <taxon>rosids</taxon>
        <taxon>fabids</taxon>
        <taxon>Cucurbitales</taxon>
        <taxon>Cucurbitaceae</taxon>
        <taxon>Cucurbiteae</taxon>
        <taxon>Cucurbita</taxon>
    </lineage>
</organism>
<dbReference type="InterPro" id="IPR050224">
    <property type="entry name" value="TALE_homeobox"/>
</dbReference>
<evidence type="ECO:0000313" key="12">
    <source>
        <dbReference type="Proteomes" id="UP000685013"/>
    </source>
</evidence>
<keyword evidence="5 8" id="KW-0371">Homeobox</keyword>
<dbReference type="SMART" id="SM00574">
    <property type="entry name" value="POX"/>
    <property type="match status" value="1"/>
</dbReference>
<dbReference type="AlphaFoldDB" id="A0AAV6MF57"/>
<evidence type="ECO:0000256" key="2">
    <source>
        <dbReference type="ARBA" id="ARBA00006454"/>
    </source>
</evidence>
<dbReference type="InterPro" id="IPR001356">
    <property type="entry name" value="HD"/>
</dbReference>